<protein>
    <submittedName>
        <fullName evidence="1">Uncharacterized protein</fullName>
    </submittedName>
</protein>
<evidence type="ECO:0000313" key="1">
    <source>
        <dbReference type="EMBL" id="EMS79373.1"/>
    </source>
</evidence>
<gene>
    <name evidence="1" type="ORF">Dpo_5c03000</name>
</gene>
<organism evidence="1 2">
    <name type="scientific">Desulfotignum phosphitoxidans DSM 13687</name>
    <dbReference type="NCBI Taxonomy" id="1286635"/>
    <lineage>
        <taxon>Bacteria</taxon>
        <taxon>Pseudomonadati</taxon>
        <taxon>Thermodesulfobacteriota</taxon>
        <taxon>Desulfobacteria</taxon>
        <taxon>Desulfobacterales</taxon>
        <taxon>Desulfobacteraceae</taxon>
        <taxon>Desulfotignum</taxon>
    </lineage>
</organism>
<dbReference type="PATRIC" id="fig|1286635.3.peg.2775"/>
<accession>S0FWD2</accession>
<dbReference type="OrthoDB" id="5387471at2"/>
<comment type="caution">
    <text evidence="1">The sequence shown here is derived from an EMBL/GenBank/DDBJ whole genome shotgun (WGS) entry which is preliminary data.</text>
</comment>
<reference evidence="1 2" key="1">
    <citation type="journal article" date="2013" name="Genome Announc.">
        <title>Draft Genome Sequence of Desulfotignum phosphitoxidans DSM 13687 Strain FiPS-3.</title>
        <authorList>
            <person name="Poehlein A."/>
            <person name="Daniel R."/>
            <person name="Simeonova D.D."/>
        </authorList>
    </citation>
    <scope>NUCLEOTIDE SEQUENCE [LARGE SCALE GENOMIC DNA]</scope>
    <source>
        <strain evidence="1 2">DSM 13687</strain>
    </source>
</reference>
<dbReference type="EMBL" id="APJX01000005">
    <property type="protein sequence ID" value="EMS79373.1"/>
    <property type="molecule type" value="Genomic_DNA"/>
</dbReference>
<dbReference type="InterPro" id="IPR047766">
    <property type="entry name" value="PxxKW_fam"/>
</dbReference>
<keyword evidence="2" id="KW-1185">Reference proteome</keyword>
<sequence length="90" mass="10019">MICTTIREGEDCVFMTAAGCSYNEGNCLPVVEECMGCQRMSEYPTGMYCKAAPDPSLKWKNGSCNMATHIKTTTETKKQKINPIKASKRR</sequence>
<dbReference type="Pfam" id="PF20657">
    <property type="entry name" value="DUF6811"/>
    <property type="match status" value="1"/>
</dbReference>
<evidence type="ECO:0000313" key="2">
    <source>
        <dbReference type="Proteomes" id="UP000014216"/>
    </source>
</evidence>
<name>S0FWD2_9BACT</name>
<dbReference type="RefSeq" id="WP_006966503.1">
    <property type="nucleotide sequence ID" value="NZ_APJX01000005.1"/>
</dbReference>
<proteinExistence type="predicted"/>
<dbReference type="AlphaFoldDB" id="S0FWD2"/>
<dbReference type="Proteomes" id="UP000014216">
    <property type="component" value="Unassembled WGS sequence"/>
</dbReference>
<dbReference type="NCBIfam" id="NF038144">
    <property type="entry name" value="PxxKW"/>
    <property type="match status" value="1"/>
</dbReference>